<accession>A0A2T4U3Z5</accession>
<gene>
    <name evidence="3" type="ORF">C6Y45_13070</name>
</gene>
<comment type="caution">
    <text evidence="3">The sequence shown here is derived from an EMBL/GenBank/DDBJ whole genome shotgun (WGS) entry which is preliminary data.</text>
</comment>
<evidence type="ECO:0000313" key="4">
    <source>
        <dbReference type="Proteomes" id="UP000240509"/>
    </source>
</evidence>
<dbReference type="EMBL" id="PZJJ01000024">
    <property type="protein sequence ID" value="PTL38120.1"/>
    <property type="molecule type" value="Genomic_DNA"/>
</dbReference>
<organism evidence="3 4">
    <name type="scientific">Alkalicoccus saliphilus</name>
    <dbReference type="NCBI Taxonomy" id="200989"/>
    <lineage>
        <taxon>Bacteria</taxon>
        <taxon>Bacillati</taxon>
        <taxon>Bacillota</taxon>
        <taxon>Bacilli</taxon>
        <taxon>Bacillales</taxon>
        <taxon>Bacillaceae</taxon>
        <taxon>Alkalicoccus</taxon>
    </lineage>
</organism>
<feature type="coiled-coil region" evidence="1">
    <location>
        <begin position="3"/>
        <end position="30"/>
    </location>
</feature>
<feature type="compositionally biased region" description="Polar residues" evidence="2">
    <location>
        <begin position="80"/>
        <end position="95"/>
    </location>
</feature>
<dbReference type="AlphaFoldDB" id="A0A2T4U3Z5"/>
<reference evidence="3 4" key="1">
    <citation type="submission" date="2018-03" db="EMBL/GenBank/DDBJ databases">
        <title>Alkalicoccus saliphilus sp. nov., isolated from a mineral pool.</title>
        <authorList>
            <person name="Zhao B."/>
        </authorList>
    </citation>
    <scope>NUCLEOTIDE SEQUENCE [LARGE SCALE GENOMIC DNA]</scope>
    <source>
        <strain evidence="3 4">6AG</strain>
    </source>
</reference>
<keyword evidence="1" id="KW-0175">Coiled coil</keyword>
<feature type="region of interest" description="Disordered" evidence="2">
    <location>
        <begin position="68"/>
        <end position="110"/>
    </location>
</feature>
<sequence length="110" mass="12466">MPKAKTISDLQEAVRKAQKAQDELMQEMTMVIIDDLINDKNADTIDTKADMKEWLKKAKAAIAFEKKWRPAVEQHEQSQKMEQQPETNGGNQGQVRTGHPLQAPPNQGNR</sequence>
<evidence type="ECO:0000256" key="2">
    <source>
        <dbReference type="SAM" id="MobiDB-lite"/>
    </source>
</evidence>
<evidence type="ECO:0000256" key="1">
    <source>
        <dbReference type="SAM" id="Coils"/>
    </source>
</evidence>
<dbReference type="RefSeq" id="WP_107585677.1">
    <property type="nucleotide sequence ID" value="NZ_PZJJ01000024.1"/>
</dbReference>
<feature type="compositionally biased region" description="Basic and acidic residues" evidence="2">
    <location>
        <begin position="68"/>
        <end position="79"/>
    </location>
</feature>
<protein>
    <submittedName>
        <fullName evidence="3">Uncharacterized protein</fullName>
    </submittedName>
</protein>
<proteinExistence type="predicted"/>
<name>A0A2T4U3Z5_9BACI</name>
<keyword evidence="4" id="KW-1185">Reference proteome</keyword>
<dbReference type="Proteomes" id="UP000240509">
    <property type="component" value="Unassembled WGS sequence"/>
</dbReference>
<evidence type="ECO:0000313" key="3">
    <source>
        <dbReference type="EMBL" id="PTL38120.1"/>
    </source>
</evidence>